<feature type="domain" description="N-acetyltransferase" evidence="1">
    <location>
        <begin position="13"/>
        <end position="162"/>
    </location>
</feature>
<keyword evidence="2" id="KW-0808">Transferase</keyword>
<sequence>MTTNVPLISNQHITFRKANISDVSFMIKTEQHPDIRPYLIVWSNEQHQIAMHDANYLHIIIEDSYHRAVGYIILRGLLNTHDSIEFMRIAIAEQGKGWGKEAVKLLITYTFEQLKAHRLWVDVKEQNLRAQYIYRNCGFQQEGVLRDCLKIAEGTYESLMIMSILNTRKITPQVG</sequence>
<evidence type="ECO:0000259" key="1">
    <source>
        <dbReference type="PROSITE" id="PS51186"/>
    </source>
</evidence>
<name>W7YCF6_9BACL</name>
<reference evidence="2 3" key="1">
    <citation type="journal article" date="2014" name="Genome Announc.">
        <title>Draft Genome Sequence of Paenibacillus pini JCM 16418T, Isolated from the Rhizosphere of Pine Tree.</title>
        <authorList>
            <person name="Yuki M."/>
            <person name="Oshima K."/>
            <person name="Suda W."/>
            <person name="Oshida Y."/>
            <person name="Kitamura K."/>
            <person name="Iida Y."/>
            <person name="Hattori M."/>
            <person name="Ohkuma M."/>
        </authorList>
    </citation>
    <scope>NUCLEOTIDE SEQUENCE [LARGE SCALE GENOMIC DNA]</scope>
    <source>
        <strain evidence="2 3">JCM 16418</strain>
    </source>
</reference>
<dbReference type="SUPFAM" id="SSF55729">
    <property type="entry name" value="Acyl-CoA N-acyltransferases (Nat)"/>
    <property type="match status" value="1"/>
</dbReference>
<dbReference type="AlphaFoldDB" id="W7YCF6"/>
<dbReference type="RefSeq" id="WP_036645062.1">
    <property type="nucleotide sequence ID" value="NZ_BAVZ01000001.1"/>
</dbReference>
<dbReference type="PANTHER" id="PTHR43415:SF3">
    <property type="entry name" value="GNAT-FAMILY ACETYLTRANSFERASE"/>
    <property type="match status" value="1"/>
</dbReference>
<dbReference type="EMBL" id="BAVZ01000001">
    <property type="protein sequence ID" value="GAF06122.1"/>
    <property type="molecule type" value="Genomic_DNA"/>
</dbReference>
<dbReference type="Gene3D" id="3.40.630.30">
    <property type="match status" value="1"/>
</dbReference>
<accession>W7YCF6</accession>
<dbReference type="InterPro" id="IPR000182">
    <property type="entry name" value="GNAT_dom"/>
</dbReference>
<protein>
    <submittedName>
        <fullName evidence="2">Acetyltransferase</fullName>
    </submittedName>
</protein>
<dbReference type="CDD" id="cd04301">
    <property type="entry name" value="NAT_SF"/>
    <property type="match status" value="1"/>
</dbReference>
<dbReference type="InterPro" id="IPR016181">
    <property type="entry name" value="Acyl_CoA_acyltransferase"/>
</dbReference>
<dbReference type="GO" id="GO:0016747">
    <property type="term" value="F:acyltransferase activity, transferring groups other than amino-acyl groups"/>
    <property type="evidence" value="ECO:0007669"/>
    <property type="project" value="InterPro"/>
</dbReference>
<proteinExistence type="predicted"/>
<organism evidence="2 3">
    <name type="scientific">Paenibacillus pini JCM 16418</name>
    <dbReference type="NCBI Taxonomy" id="1236976"/>
    <lineage>
        <taxon>Bacteria</taxon>
        <taxon>Bacillati</taxon>
        <taxon>Bacillota</taxon>
        <taxon>Bacilli</taxon>
        <taxon>Bacillales</taxon>
        <taxon>Paenibacillaceae</taxon>
        <taxon>Paenibacillus</taxon>
    </lineage>
</organism>
<dbReference type="Proteomes" id="UP000019364">
    <property type="component" value="Unassembled WGS sequence"/>
</dbReference>
<dbReference type="eggNOG" id="COG1670">
    <property type="taxonomic scope" value="Bacteria"/>
</dbReference>
<gene>
    <name evidence="2" type="ORF">JCM16418_67</name>
</gene>
<dbReference type="PROSITE" id="PS51186">
    <property type="entry name" value="GNAT"/>
    <property type="match status" value="1"/>
</dbReference>
<dbReference type="Pfam" id="PF00583">
    <property type="entry name" value="Acetyltransf_1"/>
    <property type="match status" value="1"/>
</dbReference>
<evidence type="ECO:0000313" key="2">
    <source>
        <dbReference type="EMBL" id="GAF06122.1"/>
    </source>
</evidence>
<keyword evidence="3" id="KW-1185">Reference proteome</keyword>
<comment type="caution">
    <text evidence="2">The sequence shown here is derived from an EMBL/GenBank/DDBJ whole genome shotgun (WGS) entry which is preliminary data.</text>
</comment>
<evidence type="ECO:0000313" key="3">
    <source>
        <dbReference type="Proteomes" id="UP000019364"/>
    </source>
</evidence>
<dbReference type="STRING" id="1236976.JCM16418_67"/>
<dbReference type="PANTHER" id="PTHR43415">
    <property type="entry name" value="SPERMIDINE N(1)-ACETYLTRANSFERASE"/>
    <property type="match status" value="1"/>
</dbReference>